<sequence length="186" mass="20295">MAAHALRNGHVRARAILSVASNLPFSTPSPAAARQSTSLSASSSPARPSSSPSRSLNAAGKHIHTSAQRFRSDDPGGKPNDGSHRTIYDDFFNLLESEESQPIVVKSMSDSSITLDDGLVIQQPVIFLNGQVYLWDPPHLDTSKATPGGAGWEEWQRELWRIFEVVEPKPGQWAMHVQVRVGCREG</sequence>
<accession>A0A0P1BCE5</accession>
<dbReference type="OrthoDB" id="20681at2759"/>
<reference evidence="2 3" key="1">
    <citation type="submission" date="2014-09" db="EMBL/GenBank/DDBJ databases">
        <authorList>
            <person name="Magalhaes I.L.F."/>
            <person name="Oliveira U."/>
            <person name="Santos F.R."/>
            <person name="Vidigal T.H.D.A."/>
            <person name="Brescovit A.D."/>
            <person name="Santos A.J."/>
        </authorList>
    </citation>
    <scope>NUCLEOTIDE SEQUENCE [LARGE SCALE GENOMIC DNA]</scope>
</reference>
<feature type="compositionally biased region" description="Low complexity" evidence="1">
    <location>
        <begin position="31"/>
        <end position="59"/>
    </location>
</feature>
<proteinExistence type="predicted"/>
<protein>
    <submittedName>
        <fullName evidence="2">NADH dehydrogenase [ubiquinone] 1 alpha subcomplex assembly factor 3</fullName>
    </submittedName>
</protein>
<feature type="compositionally biased region" description="Basic and acidic residues" evidence="1">
    <location>
        <begin position="70"/>
        <end position="83"/>
    </location>
</feature>
<dbReference type="Proteomes" id="UP000054845">
    <property type="component" value="Unassembled WGS sequence"/>
</dbReference>
<dbReference type="AlphaFoldDB" id="A0A0P1BCE5"/>
<dbReference type="EMBL" id="CCYA01000221">
    <property type="protein sequence ID" value="CEH13694.1"/>
    <property type="molecule type" value="Genomic_DNA"/>
</dbReference>
<organism evidence="2 3">
    <name type="scientific">Ceraceosorus bombacis</name>
    <dbReference type="NCBI Taxonomy" id="401625"/>
    <lineage>
        <taxon>Eukaryota</taxon>
        <taxon>Fungi</taxon>
        <taxon>Dikarya</taxon>
        <taxon>Basidiomycota</taxon>
        <taxon>Ustilaginomycotina</taxon>
        <taxon>Exobasidiomycetes</taxon>
        <taxon>Ceraceosorales</taxon>
        <taxon>Ceraceosoraceae</taxon>
        <taxon>Ceraceosorus</taxon>
    </lineage>
</organism>
<name>A0A0P1BCE5_9BASI</name>
<evidence type="ECO:0000313" key="2">
    <source>
        <dbReference type="EMBL" id="CEH13694.1"/>
    </source>
</evidence>
<feature type="region of interest" description="Disordered" evidence="1">
    <location>
        <begin position="23"/>
        <end position="83"/>
    </location>
</feature>
<dbReference type="STRING" id="401625.A0A0P1BCE5"/>
<evidence type="ECO:0000256" key="1">
    <source>
        <dbReference type="SAM" id="MobiDB-lite"/>
    </source>
</evidence>
<evidence type="ECO:0000313" key="3">
    <source>
        <dbReference type="Proteomes" id="UP000054845"/>
    </source>
</evidence>
<keyword evidence="3" id="KW-1185">Reference proteome</keyword>
<keyword evidence="2" id="KW-0830">Ubiquinone</keyword>